<keyword evidence="5" id="KW-0206">Cytoskeleton</keyword>
<keyword evidence="3" id="KW-0963">Cytoplasm</keyword>
<evidence type="ECO:0000259" key="7">
    <source>
        <dbReference type="Pfam" id="PF17681"/>
    </source>
</evidence>
<evidence type="ECO:0000256" key="5">
    <source>
        <dbReference type="ARBA" id="ARBA00023212"/>
    </source>
</evidence>
<dbReference type="PANTHER" id="PTHR19302:SF14">
    <property type="entry name" value="GAMMA-TUBULIN COMPLEX COMPONENT 3"/>
    <property type="match status" value="1"/>
</dbReference>
<evidence type="ECO:0000256" key="4">
    <source>
        <dbReference type="ARBA" id="ARBA00022701"/>
    </source>
</evidence>
<dbReference type="InterPro" id="IPR040457">
    <property type="entry name" value="GCP_C"/>
</dbReference>
<dbReference type="Pfam" id="PF17681">
    <property type="entry name" value="GCP_N_terminal"/>
    <property type="match status" value="1"/>
</dbReference>
<evidence type="ECO:0000256" key="2">
    <source>
        <dbReference type="ARBA" id="ARBA00010337"/>
    </source>
</evidence>
<dbReference type="InterPro" id="IPR041470">
    <property type="entry name" value="GCP_N"/>
</dbReference>
<feature type="domain" description="Gamma tubulin complex component protein N-terminal" evidence="7">
    <location>
        <begin position="33"/>
        <end position="107"/>
    </location>
</feature>
<proteinExistence type="inferred from homology"/>
<dbReference type="Gene3D" id="1.20.120.1900">
    <property type="entry name" value="Gamma-tubulin complex, C-terminal domain"/>
    <property type="match status" value="1"/>
</dbReference>
<dbReference type="Proteomes" id="UP000823674">
    <property type="component" value="Chromosome A10"/>
</dbReference>
<name>A0ABQ7KSK8_BRACM</name>
<feature type="domain" description="Gamma tubulin complex component C-terminal" evidence="6">
    <location>
        <begin position="108"/>
        <end position="347"/>
    </location>
</feature>
<sequence>MISKDPENLRDIAFREYKILVKEENEVTEEVLVRDVLYACQGIDGKFVKFNSEIDGYAVVDYINTPRATKVMIRTLSELGWLFKKVKTFVSESMDRLETVGQAFCAARAPLDTVFTDSALSKYLRVFNFLWKLKRVEHALIGIWKTMKPNSFVKLQSSVKLQLLSALRRCQVLWNEMNHFVTNFQYYIMFEVLEVSWCNFSKEMEAAKDLDDLLAAHEKYLSSIVGKSLLGEQSQTIRKSLFVLFELILRFRSHADRLYEGIYELQIRTKESGRGRNKTQESSSWISESRKAITQRAGEFLQSMSRDMDSIAKEYTTSLDAFLSLLPLQQTVDLKFLFFRLDFTEFYSRFLFQVSCINVWDWETDSVVVRWGRCHVVSLFTSNGSKLSKSFCGHGLRSSISISSLRFQTARLSHESQKKRFEGHSSSLSHTTFFKVYKQHEFDICSETFKVIV</sequence>
<dbReference type="InterPro" id="IPR007259">
    <property type="entry name" value="GCP"/>
</dbReference>
<evidence type="ECO:0000259" key="6">
    <source>
        <dbReference type="Pfam" id="PF04130"/>
    </source>
</evidence>
<comment type="similarity">
    <text evidence="2">Belongs to the TUBGCP family.</text>
</comment>
<comment type="caution">
    <text evidence="8">The sequence shown here is derived from an EMBL/GenBank/DDBJ whole genome shotgun (WGS) entry which is preliminary data.</text>
</comment>
<gene>
    <name evidence="8" type="primary">A10g506930.1_BraROA</name>
    <name evidence="8" type="ORF">IGI04_041849</name>
</gene>
<comment type="subcellular location">
    <subcellularLocation>
        <location evidence="1">Cytoplasm</location>
        <location evidence="1">Cytoskeleton</location>
    </subcellularLocation>
</comment>
<keyword evidence="4" id="KW-0493">Microtubule</keyword>
<evidence type="ECO:0000256" key="1">
    <source>
        <dbReference type="ARBA" id="ARBA00004245"/>
    </source>
</evidence>
<evidence type="ECO:0000256" key="3">
    <source>
        <dbReference type="ARBA" id="ARBA00022490"/>
    </source>
</evidence>
<reference evidence="8 9" key="1">
    <citation type="submission" date="2021-03" db="EMBL/GenBank/DDBJ databases">
        <authorList>
            <person name="King G.J."/>
            <person name="Bancroft I."/>
            <person name="Baten A."/>
            <person name="Bloomfield J."/>
            <person name="Borpatragohain P."/>
            <person name="He Z."/>
            <person name="Irish N."/>
            <person name="Irwin J."/>
            <person name="Liu K."/>
            <person name="Mauleon R.P."/>
            <person name="Moore J."/>
            <person name="Morris R."/>
            <person name="Ostergaard L."/>
            <person name="Wang B."/>
            <person name="Wells R."/>
        </authorList>
    </citation>
    <scope>NUCLEOTIDE SEQUENCE [LARGE SCALE GENOMIC DNA]</scope>
    <source>
        <strain evidence="8">R-o-18</strain>
        <tissue evidence="8">Leaf</tissue>
    </source>
</reference>
<organism evidence="8 9">
    <name type="scientific">Brassica rapa subsp. trilocularis</name>
    <dbReference type="NCBI Taxonomy" id="1813537"/>
    <lineage>
        <taxon>Eukaryota</taxon>
        <taxon>Viridiplantae</taxon>
        <taxon>Streptophyta</taxon>
        <taxon>Embryophyta</taxon>
        <taxon>Tracheophyta</taxon>
        <taxon>Spermatophyta</taxon>
        <taxon>Magnoliopsida</taxon>
        <taxon>eudicotyledons</taxon>
        <taxon>Gunneridae</taxon>
        <taxon>Pentapetalae</taxon>
        <taxon>rosids</taxon>
        <taxon>malvids</taxon>
        <taxon>Brassicales</taxon>
        <taxon>Brassicaceae</taxon>
        <taxon>Brassiceae</taxon>
        <taxon>Brassica</taxon>
    </lineage>
</organism>
<dbReference type="PANTHER" id="PTHR19302">
    <property type="entry name" value="GAMMA TUBULIN COMPLEX PROTEIN"/>
    <property type="match status" value="1"/>
</dbReference>
<keyword evidence="9" id="KW-1185">Reference proteome</keyword>
<protein>
    <recommendedName>
        <fullName evidence="10">Gamma-tubulin complex component</fullName>
    </recommendedName>
</protein>
<dbReference type="EMBL" id="JADBGQ010000010">
    <property type="protein sequence ID" value="KAG5377253.1"/>
    <property type="molecule type" value="Genomic_DNA"/>
</dbReference>
<accession>A0ABQ7KSK8</accession>
<dbReference type="Pfam" id="PF04130">
    <property type="entry name" value="GCP_C_terminal"/>
    <property type="match status" value="1"/>
</dbReference>
<evidence type="ECO:0000313" key="9">
    <source>
        <dbReference type="Proteomes" id="UP000823674"/>
    </source>
</evidence>
<evidence type="ECO:0000313" key="8">
    <source>
        <dbReference type="EMBL" id="KAG5377253.1"/>
    </source>
</evidence>
<dbReference type="InterPro" id="IPR042241">
    <property type="entry name" value="GCP_C_sf"/>
</dbReference>
<evidence type="ECO:0008006" key="10">
    <source>
        <dbReference type="Google" id="ProtNLM"/>
    </source>
</evidence>